<sequence length="286" mass="32298">MSQGSSRQFSWSGLFHPSRMQLSLLPFLVLLAPAIRSDGRPRAVLTLEPPWFNVLQGDKVTLNCKVFQTPGHHSIKWLHNGSALPIHQNSYTIPAVNMENSGEYQCRTEHTPLSNSVKLQVSSDWLLLQVERLEFMEGDSMTLRCHSWRSQPLNKVTYYHNDQALKYEFQSFDYIVPKVNYTHSGSYYCTGFMGHISQLSATVVITVQGGKPSTANVVIITLVLVVVIAIIAAAALYYYKRHKKPAHTPDEIGRIEVENSMSYSLLKHTDNPEEEASGRSTYKNPQ</sequence>
<dbReference type="InterPro" id="IPR013783">
    <property type="entry name" value="Ig-like_fold"/>
</dbReference>
<keyword evidence="10" id="KW-0675">Receptor</keyword>
<dbReference type="GO" id="GO:0019770">
    <property type="term" value="F:IgG receptor activity"/>
    <property type="evidence" value="ECO:0007669"/>
    <property type="project" value="TreeGrafter"/>
</dbReference>
<keyword evidence="4 13" id="KW-0812">Transmembrane</keyword>
<evidence type="ECO:0000256" key="6">
    <source>
        <dbReference type="ARBA" id="ARBA00022737"/>
    </source>
</evidence>
<accession>A0A4X2JSD6</accession>
<keyword evidence="6" id="KW-0677">Repeat</keyword>
<dbReference type="FunFam" id="2.60.40.10:FF:000217">
    <property type="entry name" value="High affinity immunoglobulin gamma Fc receptor I"/>
    <property type="match status" value="1"/>
</dbReference>
<feature type="chain" id="PRO_5021289358" description="Ig-like domain-containing protein" evidence="14">
    <location>
        <begin position="40"/>
        <end position="286"/>
    </location>
</feature>
<reference evidence="17" key="1">
    <citation type="submission" date="2018-12" db="EMBL/GenBank/DDBJ databases">
        <authorList>
            <person name="Yazar S."/>
        </authorList>
    </citation>
    <scope>NUCLEOTIDE SEQUENCE [LARGE SCALE GENOMIC DNA]</scope>
</reference>
<evidence type="ECO:0000256" key="1">
    <source>
        <dbReference type="ARBA" id="ARBA00004251"/>
    </source>
</evidence>
<keyword evidence="2" id="KW-1003">Cell membrane</keyword>
<gene>
    <name evidence="16" type="primary">LOC114047681</name>
</gene>
<evidence type="ECO:0000256" key="2">
    <source>
        <dbReference type="ARBA" id="ARBA00022475"/>
    </source>
</evidence>
<proteinExistence type="predicted"/>
<evidence type="ECO:0000256" key="12">
    <source>
        <dbReference type="ARBA" id="ARBA00023319"/>
    </source>
</evidence>
<dbReference type="Gene3D" id="2.60.40.10">
    <property type="entry name" value="Immunoglobulins"/>
    <property type="match status" value="2"/>
</dbReference>
<dbReference type="GO" id="GO:0050766">
    <property type="term" value="P:positive regulation of phagocytosis"/>
    <property type="evidence" value="ECO:0007669"/>
    <property type="project" value="TreeGrafter"/>
</dbReference>
<dbReference type="SMART" id="SM00408">
    <property type="entry name" value="IGc2"/>
    <property type="match status" value="1"/>
</dbReference>
<evidence type="ECO:0000256" key="4">
    <source>
        <dbReference type="ARBA" id="ARBA00022692"/>
    </source>
</evidence>
<keyword evidence="12" id="KW-0393">Immunoglobulin domain</keyword>
<keyword evidence="17" id="KW-1185">Reference proteome</keyword>
<name>A0A4X2JSD6_VOMUR</name>
<feature type="signal peptide" evidence="14">
    <location>
        <begin position="1"/>
        <end position="39"/>
    </location>
</feature>
<protein>
    <recommendedName>
        <fullName evidence="15">Ig-like domain-containing protein</fullName>
    </recommendedName>
</protein>
<dbReference type="Pfam" id="PF13895">
    <property type="entry name" value="Ig_2"/>
    <property type="match status" value="2"/>
</dbReference>
<dbReference type="InterPro" id="IPR003599">
    <property type="entry name" value="Ig_sub"/>
</dbReference>
<dbReference type="PROSITE" id="PS50835">
    <property type="entry name" value="IG_LIKE"/>
    <property type="match status" value="1"/>
</dbReference>
<dbReference type="SUPFAM" id="SSF48726">
    <property type="entry name" value="Immunoglobulin"/>
    <property type="match status" value="2"/>
</dbReference>
<dbReference type="PANTHER" id="PTHR11481">
    <property type="entry name" value="IMMUNOGLOBULIN FC RECEPTOR"/>
    <property type="match status" value="1"/>
</dbReference>
<dbReference type="InterPro" id="IPR003598">
    <property type="entry name" value="Ig_sub2"/>
</dbReference>
<feature type="domain" description="Ig-like" evidence="15">
    <location>
        <begin position="41"/>
        <end position="122"/>
    </location>
</feature>
<keyword evidence="5 14" id="KW-0732">Signal</keyword>
<dbReference type="SMART" id="SM00409">
    <property type="entry name" value="IG"/>
    <property type="match status" value="2"/>
</dbReference>
<dbReference type="Ensembl" id="ENSVURT00010002858.1">
    <property type="protein sequence ID" value="ENSVURP00010002518.1"/>
    <property type="gene ID" value="ENSVURG00010002046.1"/>
</dbReference>
<evidence type="ECO:0000256" key="11">
    <source>
        <dbReference type="ARBA" id="ARBA00023180"/>
    </source>
</evidence>
<evidence type="ECO:0000256" key="13">
    <source>
        <dbReference type="SAM" id="Phobius"/>
    </source>
</evidence>
<dbReference type="GeneTree" id="ENSGT01050000244808"/>
<evidence type="ECO:0000256" key="3">
    <source>
        <dbReference type="ARBA" id="ARBA00022652"/>
    </source>
</evidence>
<dbReference type="AlphaFoldDB" id="A0A4X2JSD6"/>
<reference evidence="16" key="3">
    <citation type="submission" date="2025-09" db="UniProtKB">
        <authorList>
            <consortium name="Ensembl"/>
        </authorList>
    </citation>
    <scope>IDENTIFICATION</scope>
</reference>
<keyword evidence="9" id="KW-1015">Disulfide bond</keyword>
<reference evidence="16" key="2">
    <citation type="submission" date="2025-08" db="UniProtKB">
        <authorList>
            <consortium name="Ensembl"/>
        </authorList>
    </citation>
    <scope>IDENTIFICATION</scope>
</reference>
<keyword evidence="8 13" id="KW-0472">Membrane</keyword>
<evidence type="ECO:0000256" key="7">
    <source>
        <dbReference type="ARBA" id="ARBA00022989"/>
    </source>
</evidence>
<dbReference type="GO" id="GO:0019864">
    <property type="term" value="F:IgG binding"/>
    <property type="evidence" value="ECO:0007669"/>
    <property type="project" value="UniProtKB-KW"/>
</dbReference>
<evidence type="ECO:0000256" key="14">
    <source>
        <dbReference type="SAM" id="SignalP"/>
    </source>
</evidence>
<dbReference type="InterPro" id="IPR036179">
    <property type="entry name" value="Ig-like_dom_sf"/>
</dbReference>
<dbReference type="GO" id="GO:0001788">
    <property type="term" value="P:antibody-dependent cellular cytotoxicity"/>
    <property type="evidence" value="ECO:0007669"/>
    <property type="project" value="TreeGrafter"/>
</dbReference>
<evidence type="ECO:0000256" key="10">
    <source>
        <dbReference type="ARBA" id="ARBA00023170"/>
    </source>
</evidence>
<comment type="subcellular location">
    <subcellularLocation>
        <location evidence="1">Cell membrane</location>
        <topology evidence="1">Single-pass type I membrane protein</topology>
    </subcellularLocation>
</comment>
<keyword evidence="7 13" id="KW-1133">Transmembrane helix</keyword>
<dbReference type="GO" id="GO:0009897">
    <property type="term" value="C:external side of plasma membrane"/>
    <property type="evidence" value="ECO:0007669"/>
    <property type="project" value="TreeGrafter"/>
</dbReference>
<evidence type="ECO:0000256" key="5">
    <source>
        <dbReference type="ARBA" id="ARBA00022729"/>
    </source>
</evidence>
<evidence type="ECO:0000259" key="15">
    <source>
        <dbReference type="PROSITE" id="PS50835"/>
    </source>
</evidence>
<dbReference type="InterPro" id="IPR007110">
    <property type="entry name" value="Ig-like_dom"/>
</dbReference>
<keyword evidence="3" id="KW-0390">IgG-binding protein</keyword>
<evidence type="ECO:0000256" key="8">
    <source>
        <dbReference type="ARBA" id="ARBA00023136"/>
    </source>
</evidence>
<dbReference type="FunFam" id="2.60.40.10:FF:000356">
    <property type="entry name" value="Low affinity immunoglobulin gamma Fc region receptor III-A"/>
    <property type="match status" value="1"/>
</dbReference>
<feature type="transmembrane region" description="Helical" evidence="13">
    <location>
        <begin position="217"/>
        <end position="239"/>
    </location>
</feature>
<evidence type="ECO:0000313" key="17">
    <source>
        <dbReference type="Proteomes" id="UP000314987"/>
    </source>
</evidence>
<dbReference type="GO" id="GO:0032760">
    <property type="term" value="P:positive regulation of tumor necrosis factor production"/>
    <property type="evidence" value="ECO:0007669"/>
    <property type="project" value="TreeGrafter"/>
</dbReference>
<evidence type="ECO:0000313" key="16">
    <source>
        <dbReference type="Ensembl" id="ENSVURP00010002518.1"/>
    </source>
</evidence>
<dbReference type="PANTHER" id="PTHR11481:SF97">
    <property type="entry name" value="LOW AFFINITY IMMUNOGLOBULIN GAMMA FC REGION RECEPTOR II-B-RELATED"/>
    <property type="match status" value="1"/>
</dbReference>
<dbReference type="Proteomes" id="UP000314987">
    <property type="component" value="Unassembled WGS sequence"/>
</dbReference>
<organism evidence="16 17">
    <name type="scientific">Vombatus ursinus</name>
    <name type="common">Common wombat</name>
    <dbReference type="NCBI Taxonomy" id="29139"/>
    <lineage>
        <taxon>Eukaryota</taxon>
        <taxon>Metazoa</taxon>
        <taxon>Chordata</taxon>
        <taxon>Craniata</taxon>
        <taxon>Vertebrata</taxon>
        <taxon>Euteleostomi</taxon>
        <taxon>Mammalia</taxon>
        <taxon>Metatheria</taxon>
        <taxon>Diprotodontia</taxon>
        <taxon>Vombatidae</taxon>
        <taxon>Vombatus</taxon>
    </lineage>
</organism>
<dbReference type="InterPro" id="IPR050488">
    <property type="entry name" value="Ig_Fc_receptor"/>
</dbReference>
<evidence type="ECO:0000256" key="9">
    <source>
        <dbReference type="ARBA" id="ARBA00023157"/>
    </source>
</evidence>
<keyword evidence="11" id="KW-0325">Glycoprotein</keyword>